<comment type="subunit">
    <text evidence="2 10">Homodimer.</text>
</comment>
<evidence type="ECO:0000256" key="9">
    <source>
        <dbReference type="ARBA" id="ARBA00052017"/>
    </source>
</evidence>
<feature type="active site" description="Proton acceptor" evidence="10">
    <location>
        <position position="73"/>
    </location>
</feature>
<reference evidence="12" key="1">
    <citation type="journal article" date="2020" name="mSystems">
        <title>Genome- and Community-Level Interaction Insights into Carbon Utilization and Element Cycling Functions of Hydrothermarchaeota in Hydrothermal Sediment.</title>
        <authorList>
            <person name="Zhou Z."/>
            <person name="Liu Y."/>
            <person name="Xu W."/>
            <person name="Pan J."/>
            <person name="Luo Z.H."/>
            <person name="Li M."/>
        </authorList>
    </citation>
    <scope>NUCLEOTIDE SEQUENCE [LARGE SCALE GENOMIC DNA]</scope>
    <source>
        <strain evidence="12">SpSt-477</strain>
    </source>
</reference>
<comment type="caution">
    <text evidence="12">The sequence shown here is derived from an EMBL/GenBank/DDBJ whole genome shotgun (WGS) entry which is preliminary data.</text>
</comment>
<gene>
    <name evidence="12" type="ORF">ENS29_11065</name>
</gene>
<accession>A0A7C4RSZ4</accession>
<keyword evidence="4 10" id="KW-0547">Nucleotide-binding</keyword>
<keyword evidence="3 10" id="KW-0479">Metal-binding</keyword>
<feature type="binding site" evidence="10">
    <location>
        <position position="73"/>
    </location>
    <ligand>
        <name>Mg(2+)</name>
        <dbReference type="ChEBI" id="CHEBI:18420"/>
    </ligand>
</feature>
<evidence type="ECO:0000256" key="10">
    <source>
        <dbReference type="HAMAP-Rule" id="MF_01405"/>
    </source>
</evidence>
<evidence type="ECO:0000256" key="8">
    <source>
        <dbReference type="ARBA" id="ARBA00051875"/>
    </source>
</evidence>
<dbReference type="GO" id="GO:0017111">
    <property type="term" value="F:ribonucleoside triphosphate phosphatase activity"/>
    <property type="evidence" value="ECO:0007669"/>
    <property type="project" value="InterPro"/>
</dbReference>
<comment type="catalytic activity">
    <reaction evidence="8 10">
        <text>dITP + H2O = dIMP + diphosphate + H(+)</text>
        <dbReference type="Rhea" id="RHEA:28342"/>
        <dbReference type="ChEBI" id="CHEBI:15377"/>
        <dbReference type="ChEBI" id="CHEBI:15378"/>
        <dbReference type="ChEBI" id="CHEBI:33019"/>
        <dbReference type="ChEBI" id="CHEBI:61194"/>
        <dbReference type="ChEBI" id="CHEBI:61382"/>
        <dbReference type="EC" id="3.6.1.66"/>
    </reaction>
</comment>
<evidence type="ECO:0000256" key="1">
    <source>
        <dbReference type="ARBA" id="ARBA00008023"/>
    </source>
</evidence>
<dbReference type="PANTHER" id="PTHR11067">
    <property type="entry name" value="INOSINE TRIPHOSPHATE PYROPHOSPHATASE/HAM1 PROTEIN"/>
    <property type="match status" value="1"/>
</dbReference>
<evidence type="ECO:0000313" key="12">
    <source>
        <dbReference type="EMBL" id="HGU33382.1"/>
    </source>
</evidence>
<dbReference type="GO" id="GO:0035870">
    <property type="term" value="F:dITP diphosphatase activity"/>
    <property type="evidence" value="ECO:0007669"/>
    <property type="project" value="UniProtKB-UniRule"/>
</dbReference>
<protein>
    <recommendedName>
        <fullName evidence="10">dITP/XTP pyrophosphatase</fullName>
        <ecNumber evidence="10">3.6.1.66</ecNumber>
    </recommendedName>
    <alternativeName>
        <fullName evidence="10">Non-canonical purine NTP pyrophosphatase</fullName>
    </alternativeName>
    <alternativeName>
        <fullName evidence="10">Non-standard purine NTP pyrophosphatase</fullName>
    </alternativeName>
    <alternativeName>
        <fullName evidence="10">Nucleoside-triphosphate diphosphatase</fullName>
    </alternativeName>
    <alternativeName>
        <fullName evidence="10">Nucleoside-triphosphate pyrophosphatase</fullName>
        <shortName evidence="10">NTPase</shortName>
    </alternativeName>
</protein>
<dbReference type="GO" id="GO:0009146">
    <property type="term" value="P:purine nucleoside triphosphate catabolic process"/>
    <property type="evidence" value="ECO:0007669"/>
    <property type="project" value="UniProtKB-UniRule"/>
</dbReference>
<keyword evidence="7 10" id="KW-0546">Nucleotide metabolism</keyword>
<dbReference type="AlphaFoldDB" id="A0A7C4RSZ4"/>
<evidence type="ECO:0000256" key="5">
    <source>
        <dbReference type="ARBA" id="ARBA00022801"/>
    </source>
</evidence>
<comment type="similarity">
    <text evidence="1 10 11">Belongs to the HAM1 NTPase family.</text>
</comment>
<dbReference type="EMBL" id="DSUH01000253">
    <property type="protein sequence ID" value="HGU33382.1"/>
    <property type="molecule type" value="Genomic_DNA"/>
</dbReference>
<dbReference type="GO" id="GO:0036222">
    <property type="term" value="F:XTP diphosphatase activity"/>
    <property type="evidence" value="ECO:0007669"/>
    <property type="project" value="UniProtKB-UniRule"/>
</dbReference>
<dbReference type="Gene3D" id="3.90.950.10">
    <property type="match status" value="1"/>
</dbReference>
<feature type="binding site" evidence="10">
    <location>
        <begin position="11"/>
        <end position="16"/>
    </location>
    <ligand>
        <name>substrate</name>
    </ligand>
</feature>
<dbReference type="CDD" id="cd00515">
    <property type="entry name" value="HAM1"/>
    <property type="match status" value="1"/>
</dbReference>
<keyword evidence="5 10" id="KW-0378">Hydrolase</keyword>
<dbReference type="GO" id="GO:0005829">
    <property type="term" value="C:cytosol"/>
    <property type="evidence" value="ECO:0007669"/>
    <property type="project" value="TreeGrafter"/>
</dbReference>
<feature type="binding site" evidence="10">
    <location>
        <position position="177"/>
    </location>
    <ligand>
        <name>substrate</name>
    </ligand>
</feature>
<proteinExistence type="inferred from homology"/>
<dbReference type="EC" id="3.6.1.66" evidence="10"/>
<dbReference type="InterPro" id="IPR020922">
    <property type="entry name" value="dITP/XTP_pyrophosphatase"/>
</dbReference>
<dbReference type="InterPro" id="IPR002637">
    <property type="entry name" value="RdgB/HAM1"/>
</dbReference>
<dbReference type="NCBIfam" id="TIGR00042">
    <property type="entry name" value="RdgB/HAM1 family non-canonical purine NTP pyrophosphatase"/>
    <property type="match status" value="1"/>
</dbReference>
<evidence type="ECO:0000256" key="7">
    <source>
        <dbReference type="ARBA" id="ARBA00023080"/>
    </source>
</evidence>
<comment type="catalytic activity">
    <reaction evidence="10">
        <text>ITP + H2O = IMP + diphosphate + H(+)</text>
        <dbReference type="Rhea" id="RHEA:29399"/>
        <dbReference type="ChEBI" id="CHEBI:15377"/>
        <dbReference type="ChEBI" id="CHEBI:15378"/>
        <dbReference type="ChEBI" id="CHEBI:33019"/>
        <dbReference type="ChEBI" id="CHEBI:58053"/>
        <dbReference type="ChEBI" id="CHEBI:61402"/>
        <dbReference type="EC" id="3.6.1.66"/>
    </reaction>
</comment>
<comment type="catalytic activity">
    <reaction evidence="9 10">
        <text>XTP + H2O = XMP + diphosphate + H(+)</text>
        <dbReference type="Rhea" id="RHEA:28610"/>
        <dbReference type="ChEBI" id="CHEBI:15377"/>
        <dbReference type="ChEBI" id="CHEBI:15378"/>
        <dbReference type="ChEBI" id="CHEBI:33019"/>
        <dbReference type="ChEBI" id="CHEBI:57464"/>
        <dbReference type="ChEBI" id="CHEBI:61314"/>
        <dbReference type="EC" id="3.6.1.66"/>
    </reaction>
</comment>
<dbReference type="GO" id="GO:0000166">
    <property type="term" value="F:nucleotide binding"/>
    <property type="evidence" value="ECO:0007669"/>
    <property type="project" value="UniProtKB-KW"/>
</dbReference>
<dbReference type="GO" id="GO:0036220">
    <property type="term" value="F:ITP diphosphatase activity"/>
    <property type="evidence" value="ECO:0007669"/>
    <property type="project" value="UniProtKB-UniRule"/>
</dbReference>
<evidence type="ECO:0000256" key="11">
    <source>
        <dbReference type="RuleBase" id="RU003781"/>
    </source>
</evidence>
<dbReference type="NCBIfam" id="NF011397">
    <property type="entry name" value="PRK14822.1"/>
    <property type="match status" value="1"/>
</dbReference>
<name>A0A7C4RSZ4_9BACT</name>
<dbReference type="SUPFAM" id="SSF52972">
    <property type="entry name" value="ITPase-like"/>
    <property type="match status" value="1"/>
</dbReference>
<dbReference type="FunFam" id="3.90.950.10:FF:000001">
    <property type="entry name" value="dITP/XTP pyrophosphatase"/>
    <property type="match status" value="1"/>
</dbReference>
<sequence length="219" mass="23862">MTLSTTLVIATRNPGKLTEIQSLLSGYPVKLLSLDAFGPIPEIPEEGETFDDNAYQKASTVARILGLPALADDSGLVVAALNGAPGVHSARYGGDGLSDADRCRLLLRHLEGVTDRRASFECVISIAVPTGPALTYEGRCEGTILTEMRGQNGFGYDPVFFYPPLGKTFAEMTAEEKNAVSHRAKALNEVREEFPKVLKWIEQNMPIWETFTCQEGCHD</sequence>
<organism evidence="12">
    <name type="scientific">Desulfatirhabdium butyrativorans</name>
    <dbReference type="NCBI Taxonomy" id="340467"/>
    <lineage>
        <taxon>Bacteria</taxon>
        <taxon>Pseudomonadati</taxon>
        <taxon>Thermodesulfobacteriota</taxon>
        <taxon>Desulfobacteria</taxon>
        <taxon>Desulfobacterales</taxon>
        <taxon>Desulfatirhabdiaceae</taxon>
        <taxon>Desulfatirhabdium</taxon>
    </lineage>
</organism>
<feature type="binding site" evidence="10">
    <location>
        <position position="74"/>
    </location>
    <ligand>
        <name>substrate</name>
    </ligand>
</feature>
<dbReference type="InterPro" id="IPR029001">
    <property type="entry name" value="ITPase-like_fam"/>
</dbReference>
<comment type="function">
    <text evidence="10">Pyrophosphatase that catalyzes the hydrolysis of nucleoside triphosphates to their monophosphate derivatives, with a high preference for the non-canonical purine nucleotides XTP (xanthosine triphosphate), dITP (deoxyinosine triphosphate) and ITP. Seems to function as a house-cleaning enzyme that removes non-canonical purine nucleotides from the nucleotide pool, thus preventing their incorporation into DNA/RNA and avoiding chromosomal lesions.</text>
</comment>
<comment type="cofactor">
    <cofactor evidence="10">
        <name>Mg(2+)</name>
        <dbReference type="ChEBI" id="CHEBI:18420"/>
    </cofactor>
    <text evidence="10">Binds 1 Mg(2+) ion per subunit.</text>
</comment>
<keyword evidence="6 10" id="KW-0460">Magnesium</keyword>
<dbReference type="GO" id="GO:0009117">
    <property type="term" value="P:nucleotide metabolic process"/>
    <property type="evidence" value="ECO:0007669"/>
    <property type="project" value="UniProtKB-KW"/>
</dbReference>
<feature type="binding site" evidence="10">
    <location>
        <begin position="154"/>
        <end position="157"/>
    </location>
    <ligand>
        <name>substrate</name>
    </ligand>
</feature>
<dbReference type="GO" id="GO:0046872">
    <property type="term" value="F:metal ion binding"/>
    <property type="evidence" value="ECO:0007669"/>
    <property type="project" value="UniProtKB-KW"/>
</dbReference>
<evidence type="ECO:0000256" key="2">
    <source>
        <dbReference type="ARBA" id="ARBA00011738"/>
    </source>
</evidence>
<evidence type="ECO:0000256" key="4">
    <source>
        <dbReference type="ARBA" id="ARBA00022741"/>
    </source>
</evidence>
<evidence type="ECO:0000256" key="3">
    <source>
        <dbReference type="ARBA" id="ARBA00022723"/>
    </source>
</evidence>
<feature type="binding site" evidence="10">
    <location>
        <begin position="182"/>
        <end position="183"/>
    </location>
    <ligand>
        <name>substrate</name>
    </ligand>
</feature>
<dbReference type="Pfam" id="PF01725">
    <property type="entry name" value="Ham1p_like"/>
    <property type="match status" value="1"/>
</dbReference>
<comment type="caution">
    <text evidence="10">Lacks conserved residue(s) required for the propagation of feature annotation.</text>
</comment>
<evidence type="ECO:0000256" key="6">
    <source>
        <dbReference type="ARBA" id="ARBA00022842"/>
    </source>
</evidence>
<dbReference type="PANTHER" id="PTHR11067:SF9">
    <property type="entry name" value="INOSINE TRIPHOSPHATE PYROPHOSPHATASE"/>
    <property type="match status" value="1"/>
</dbReference>
<dbReference type="HAMAP" id="MF_01405">
    <property type="entry name" value="Non_canon_purine_NTPase"/>
    <property type="match status" value="1"/>
</dbReference>